<feature type="compositionally biased region" description="Low complexity" evidence="1">
    <location>
        <begin position="14"/>
        <end position="27"/>
    </location>
</feature>
<dbReference type="InterPro" id="IPR012338">
    <property type="entry name" value="Beta-lactam/transpept-like"/>
</dbReference>
<name>A0A7G6X2K9_9ACTN</name>
<dbReference type="PANTHER" id="PTHR35333:SF3">
    <property type="entry name" value="BETA-LACTAMASE-TYPE TRANSPEPTIDASE FOLD CONTAINING PROTEIN"/>
    <property type="match status" value="1"/>
</dbReference>
<protein>
    <submittedName>
        <fullName evidence="3">Serine hydrolase</fullName>
    </submittedName>
</protein>
<sequence length="318" mass="33803">MTTPPQPRSPVDRASGTHSTGSRAAAARSSARIRAIFEDAGVRGWLHATPLDRPDESVELDPDVVVPLASVYKLPLLTGFCRLVDQGELDPREQITLLPAARTPGPTGLSLLADPVTFSRRDLAVMMMTVSDNAAADALLDQVGLDRLATILRDFGLEKTRIRRGAADSLRALQRSTGAPDPAAALAVLADNDQTHPAGVYEAANASAGTARELTRLLALLWTGQLLSPEQTHFARTTMERQIFQHRIASGFPYDGVRVAGKTGTFGALRHEAAVVTLAGGDAYAVAVLTLAARGDRRLPRVDAAIGEAARVAVDLLR</sequence>
<feature type="region of interest" description="Disordered" evidence="1">
    <location>
        <begin position="1"/>
        <end position="27"/>
    </location>
</feature>
<keyword evidence="3" id="KW-0378">Hydrolase</keyword>
<evidence type="ECO:0000256" key="1">
    <source>
        <dbReference type="SAM" id="MobiDB-lite"/>
    </source>
</evidence>
<dbReference type="InterPro" id="IPR000871">
    <property type="entry name" value="Beta-lactam_class-A"/>
</dbReference>
<dbReference type="Pfam" id="PF13354">
    <property type="entry name" value="Beta-lactamase2"/>
    <property type="match status" value="1"/>
</dbReference>
<dbReference type="KEGG" id="kqi:F1D05_24380"/>
<dbReference type="PANTHER" id="PTHR35333">
    <property type="entry name" value="BETA-LACTAMASE"/>
    <property type="match status" value="1"/>
</dbReference>
<reference evidence="3 4" key="2">
    <citation type="journal article" date="2020" name="Microbiol. Resour. Announc.">
        <title>Antarctic desert soil bacteria exhibit high novel natural product potential, evaluated through long-read genome sequencing and comparative genomics.</title>
        <authorList>
            <person name="Benaud N."/>
            <person name="Edwards R.J."/>
            <person name="Amos T.G."/>
            <person name="D'Agostino P.M."/>
            <person name="Gutierrez-Chavez C."/>
            <person name="Montgomery K."/>
            <person name="Nicetic I."/>
            <person name="Ferrari B.C."/>
        </authorList>
    </citation>
    <scope>NUCLEOTIDE SEQUENCE [LARGE SCALE GENOMIC DNA]</scope>
    <source>
        <strain evidence="3 4">SPB151</strain>
    </source>
</reference>
<dbReference type="Proteomes" id="UP000515563">
    <property type="component" value="Chromosome"/>
</dbReference>
<feature type="domain" description="Beta-lactamase class A catalytic" evidence="2">
    <location>
        <begin position="51"/>
        <end position="290"/>
    </location>
</feature>
<dbReference type="AlphaFoldDB" id="A0A7G6X2K9"/>
<dbReference type="GO" id="GO:0030655">
    <property type="term" value="P:beta-lactam antibiotic catabolic process"/>
    <property type="evidence" value="ECO:0007669"/>
    <property type="project" value="InterPro"/>
</dbReference>
<evidence type="ECO:0000259" key="2">
    <source>
        <dbReference type="Pfam" id="PF13354"/>
    </source>
</evidence>
<gene>
    <name evidence="3" type="ORF">F1D05_24380</name>
</gene>
<dbReference type="RefSeq" id="WP_185442752.1">
    <property type="nucleotide sequence ID" value="NZ_CP043661.1"/>
</dbReference>
<evidence type="ECO:0000313" key="3">
    <source>
        <dbReference type="EMBL" id="QNE20474.1"/>
    </source>
</evidence>
<reference evidence="4" key="1">
    <citation type="submission" date="2019-09" db="EMBL/GenBank/DDBJ databases">
        <title>Antimicrobial potential of Antarctic Bacteria.</title>
        <authorList>
            <person name="Benaud N."/>
            <person name="Edwards R.J."/>
            <person name="Ferrari B.C."/>
        </authorList>
    </citation>
    <scope>NUCLEOTIDE SEQUENCE [LARGE SCALE GENOMIC DNA]</scope>
    <source>
        <strain evidence="4">SPB151</strain>
    </source>
</reference>
<dbReference type="SUPFAM" id="SSF56601">
    <property type="entry name" value="beta-lactamase/transpeptidase-like"/>
    <property type="match status" value="1"/>
</dbReference>
<dbReference type="Gene3D" id="3.40.710.10">
    <property type="entry name" value="DD-peptidase/beta-lactamase superfamily"/>
    <property type="match status" value="1"/>
</dbReference>
<dbReference type="EMBL" id="CP043661">
    <property type="protein sequence ID" value="QNE20474.1"/>
    <property type="molecule type" value="Genomic_DNA"/>
</dbReference>
<proteinExistence type="predicted"/>
<keyword evidence="4" id="KW-1185">Reference proteome</keyword>
<evidence type="ECO:0000313" key="4">
    <source>
        <dbReference type="Proteomes" id="UP000515563"/>
    </source>
</evidence>
<dbReference type="GO" id="GO:0008800">
    <property type="term" value="F:beta-lactamase activity"/>
    <property type="evidence" value="ECO:0007669"/>
    <property type="project" value="InterPro"/>
</dbReference>
<dbReference type="InterPro" id="IPR045155">
    <property type="entry name" value="Beta-lactam_cat"/>
</dbReference>
<accession>A0A7G6X2K9</accession>
<organism evidence="3 4">
    <name type="scientific">Kribbella qitaiheensis</name>
    <dbReference type="NCBI Taxonomy" id="1544730"/>
    <lineage>
        <taxon>Bacteria</taxon>
        <taxon>Bacillati</taxon>
        <taxon>Actinomycetota</taxon>
        <taxon>Actinomycetes</taxon>
        <taxon>Propionibacteriales</taxon>
        <taxon>Kribbellaceae</taxon>
        <taxon>Kribbella</taxon>
    </lineage>
</organism>
<dbReference type="GO" id="GO:0046677">
    <property type="term" value="P:response to antibiotic"/>
    <property type="evidence" value="ECO:0007669"/>
    <property type="project" value="InterPro"/>
</dbReference>